<evidence type="ECO:0000256" key="9">
    <source>
        <dbReference type="PIRSR" id="PIRSR602403-1"/>
    </source>
</evidence>
<proteinExistence type="inferred from homology"/>
<dbReference type="PRINTS" id="PR00385">
    <property type="entry name" value="P450"/>
</dbReference>
<dbReference type="GO" id="GO:0004497">
    <property type="term" value="F:monooxygenase activity"/>
    <property type="evidence" value="ECO:0007669"/>
    <property type="project" value="UniProtKB-KW"/>
</dbReference>
<keyword evidence="10" id="KW-0472">Membrane</keyword>
<dbReference type="GO" id="GO:0005506">
    <property type="term" value="F:iron ion binding"/>
    <property type="evidence" value="ECO:0007669"/>
    <property type="project" value="InterPro"/>
</dbReference>
<comment type="cofactor">
    <cofactor evidence="1 9">
        <name>heme</name>
        <dbReference type="ChEBI" id="CHEBI:30413"/>
    </cofactor>
</comment>
<evidence type="ECO:0000313" key="11">
    <source>
        <dbReference type="EMBL" id="GHJ85820.1"/>
    </source>
</evidence>
<dbReference type="PANTHER" id="PTHR24305">
    <property type="entry name" value="CYTOCHROME P450"/>
    <property type="match status" value="1"/>
</dbReference>
<feature type="transmembrane region" description="Helical" evidence="10">
    <location>
        <begin position="17"/>
        <end position="37"/>
    </location>
</feature>
<evidence type="ECO:0000256" key="4">
    <source>
        <dbReference type="ARBA" id="ARBA00022617"/>
    </source>
</evidence>
<reference evidence="11" key="1">
    <citation type="submission" date="2020-07" db="EMBL/GenBank/DDBJ databases">
        <title>Draft Genome Sequence of a Deep-Sea Yeast, Naganishia (Cryptococcus) liquefaciens strain N6.</title>
        <authorList>
            <person name="Han Y.W."/>
            <person name="Kajitani R."/>
            <person name="Morimoto H."/>
            <person name="Parhat M."/>
            <person name="Tsubouchi H."/>
            <person name="Bakenova O."/>
            <person name="Ogata M."/>
            <person name="Argunhan B."/>
            <person name="Aoki R."/>
            <person name="Kajiwara S."/>
            <person name="Itoh T."/>
            <person name="Iwasaki H."/>
        </authorList>
    </citation>
    <scope>NUCLEOTIDE SEQUENCE</scope>
    <source>
        <strain evidence="11">N6</strain>
    </source>
</reference>
<dbReference type="GO" id="GO:0020037">
    <property type="term" value="F:heme binding"/>
    <property type="evidence" value="ECO:0007669"/>
    <property type="project" value="InterPro"/>
</dbReference>
<dbReference type="InterPro" id="IPR050121">
    <property type="entry name" value="Cytochrome_P450_monoxygenase"/>
</dbReference>
<dbReference type="PRINTS" id="PR00465">
    <property type="entry name" value="EP450IV"/>
</dbReference>
<feature type="binding site" description="axial binding residue" evidence="9">
    <location>
        <position position="488"/>
    </location>
    <ligand>
        <name>heme</name>
        <dbReference type="ChEBI" id="CHEBI:30413"/>
    </ligand>
    <ligandPart>
        <name>Fe</name>
        <dbReference type="ChEBI" id="CHEBI:18248"/>
    </ligandPart>
</feature>
<dbReference type="CDD" id="cd11069">
    <property type="entry name" value="CYP_FUM15-like"/>
    <property type="match status" value="1"/>
</dbReference>
<dbReference type="OrthoDB" id="1470350at2759"/>
<dbReference type="InterPro" id="IPR001128">
    <property type="entry name" value="Cyt_P450"/>
</dbReference>
<keyword evidence="6" id="KW-0560">Oxidoreductase</keyword>
<organism evidence="11 12">
    <name type="scientific">Naganishia liquefaciens</name>
    <dbReference type="NCBI Taxonomy" id="104408"/>
    <lineage>
        <taxon>Eukaryota</taxon>
        <taxon>Fungi</taxon>
        <taxon>Dikarya</taxon>
        <taxon>Basidiomycota</taxon>
        <taxon>Agaricomycotina</taxon>
        <taxon>Tremellomycetes</taxon>
        <taxon>Filobasidiales</taxon>
        <taxon>Filobasidiaceae</taxon>
        <taxon>Naganishia</taxon>
    </lineage>
</organism>
<evidence type="ECO:0000256" key="3">
    <source>
        <dbReference type="ARBA" id="ARBA00010617"/>
    </source>
</evidence>
<dbReference type="Proteomes" id="UP000620104">
    <property type="component" value="Unassembled WGS sequence"/>
</dbReference>
<sequence>MAILEAVLRQPWSHPSLLQAGVAIIGAIAIAFLYRFVWVPYRLPYKNFPGPPSESWAFGALPSVIKGDPGAVHGEWMKQYGFTMWYKGFLGAPRIWTADPGVIQYLLQHAYDYPKDEGTRGFLEQILGEGVLVAEGADHKRQRKIMNPSFAPNAIRDNHTPIFLDKAYELRDTFRRIVADAENSNGSGCDYLDVSYWIGKCTMDVIGLAGFDYEFNSLAVPDNELANAFHDLFSTNGAMSIMSILQFVIPATRFIPTRRMRTQKRSLAIQQKIGNALIQKKKEAVLSGNVEKEGKDLLSLIVRANMDPDLKASQRMSDNEVLGQITTFFLAGQETSSNALTWCLWQLAHNQAIQDKLRQELLSVSDEYPGMDTLNSLEYLDAVVHEILRLNAPVPSTRRDSTHEATIPLSNAVKGRDGKLIHEITIPKNSAILVSILNLNTTSELWGSDAECFRPERWIEGKEQMAAANSIPGVYGHMMTFLGGPRACIGFRFAVVEIKAILFVLIRGFYFDLPTPMVEIEKKTSQVQATYRLSAADFELFIRLVTRPFVKGEREKGPQMPLAVRTVS</sequence>
<gene>
    <name evidence="11" type="ORF">NliqN6_2222</name>
</gene>
<evidence type="ECO:0000256" key="2">
    <source>
        <dbReference type="ARBA" id="ARBA00005179"/>
    </source>
</evidence>
<dbReference type="SUPFAM" id="SSF48264">
    <property type="entry name" value="Cytochrome P450"/>
    <property type="match status" value="1"/>
</dbReference>
<name>A0A8H3TRE6_9TREE</name>
<evidence type="ECO:0008006" key="13">
    <source>
        <dbReference type="Google" id="ProtNLM"/>
    </source>
</evidence>
<dbReference type="InterPro" id="IPR036396">
    <property type="entry name" value="Cyt_P450_sf"/>
</dbReference>
<keyword evidence="12" id="KW-1185">Reference proteome</keyword>
<evidence type="ECO:0000256" key="1">
    <source>
        <dbReference type="ARBA" id="ARBA00001971"/>
    </source>
</evidence>
<evidence type="ECO:0000256" key="10">
    <source>
        <dbReference type="SAM" id="Phobius"/>
    </source>
</evidence>
<evidence type="ECO:0000313" key="12">
    <source>
        <dbReference type="Proteomes" id="UP000620104"/>
    </source>
</evidence>
<accession>A0A8H3TRE6</accession>
<dbReference type="EMBL" id="BLZA01000013">
    <property type="protein sequence ID" value="GHJ85820.1"/>
    <property type="molecule type" value="Genomic_DNA"/>
</dbReference>
<comment type="pathway">
    <text evidence="2">Secondary metabolite biosynthesis.</text>
</comment>
<dbReference type="GO" id="GO:0016705">
    <property type="term" value="F:oxidoreductase activity, acting on paired donors, with incorporation or reduction of molecular oxygen"/>
    <property type="evidence" value="ECO:0007669"/>
    <property type="project" value="InterPro"/>
</dbReference>
<keyword evidence="4 9" id="KW-0349">Heme</keyword>
<dbReference type="AlphaFoldDB" id="A0A8H3TRE6"/>
<keyword evidence="5 9" id="KW-0479">Metal-binding</keyword>
<evidence type="ECO:0000256" key="7">
    <source>
        <dbReference type="ARBA" id="ARBA00023004"/>
    </source>
</evidence>
<keyword evidence="8" id="KW-0503">Monooxygenase</keyword>
<keyword evidence="10" id="KW-0812">Transmembrane</keyword>
<keyword evidence="7 9" id="KW-0408">Iron</keyword>
<protein>
    <recommendedName>
        <fullName evidence="13">Cytochrome P450</fullName>
    </recommendedName>
</protein>
<keyword evidence="10" id="KW-1133">Transmembrane helix</keyword>
<evidence type="ECO:0000256" key="5">
    <source>
        <dbReference type="ARBA" id="ARBA00022723"/>
    </source>
</evidence>
<dbReference type="PANTHER" id="PTHR24305:SF166">
    <property type="entry name" value="CYTOCHROME P450 12A4, MITOCHONDRIAL-RELATED"/>
    <property type="match status" value="1"/>
</dbReference>
<comment type="caution">
    <text evidence="11">The sequence shown here is derived from an EMBL/GenBank/DDBJ whole genome shotgun (WGS) entry which is preliminary data.</text>
</comment>
<dbReference type="Pfam" id="PF00067">
    <property type="entry name" value="p450"/>
    <property type="match status" value="1"/>
</dbReference>
<evidence type="ECO:0000256" key="8">
    <source>
        <dbReference type="ARBA" id="ARBA00023033"/>
    </source>
</evidence>
<evidence type="ECO:0000256" key="6">
    <source>
        <dbReference type="ARBA" id="ARBA00023002"/>
    </source>
</evidence>
<comment type="similarity">
    <text evidence="3">Belongs to the cytochrome P450 family.</text>
</comment>
<dbReference type="InterPro" id="IPR002403">
    <property type="entry name" value="Cyt_P450_E_grp-IV"/>
</dbReference>
<dbReference type="Gene3D" id="1.10.630.10">
    <property type="entry name" value="Cytochrome P450"/>
    <property type="match status" value="1"/>
</dbReference>